<dbReference type="STRING" id="1195760.SAMN05444281_2355"/>
<dbReference type="InterPro" id="IPR001943">
    <property type="entry name" value="UVR_dom"/>
</dbReference>
<dbReference type="InterPro" id="IPR036104">
    <property type="entry name" value="BFN_sf"/>
</dbReference>
<name>A0A1M5WEH6_9FLAO</name>
<sequence>MSLVQLDIRGISYSQTQTGAYALVLSEVNGERTLPIVIGAFEAQSIAIALESEITPPRPLTHDLFKTFAESYNIRVKEVIIHKLVDGVFFSSMVCVQNNEEKVFDARTSDAIALAIRFNTPIYTYQNILDKAGIILKQEDFVDAQEEEENENLMEEEDDEITDLLNSSKSEDINKAFQNISTQELEKKLNNAIEKEDYETAAKIRDELNKR</sequence>
<dbReference type="EMBL" id="FQXQ01000005">
    <property type="protein sequence ID" value="SHH85827.1"/>
    <property type="molecule type" value="Genomic_DNA"/>
</dbReference>
<evidence type="ECO:0000259" key="1">
    <source>
        <dbReference type="PROSITE" id="PS50151"/>
    </source>
</evidence>
<dbReference type="AlphaFoldDB" id="A0A1M5WEH6"/>
<dbReference type="Proteomes" id="UP000184109">
    <property type="component" value="Unassembled WGS sequence"/>
</dbReference>
<protein>
    <recommendedName>
        <fullName evidence="5">BFN domain-containing protein</fullName>
    </recommendedName>
</protein>
<dbReference type="OrthoDB" id="9788698at2"/>
<evidence type="ECO:0008006" key="5">
    <source>
        <dbReference type="Google" id="ProtNLM"/>
    </source>
</evidence>
<dbReference type="Pfam" id="PF02577">
    <property type="entry name" value="BFN_dom"/>
    <property type="match status" value="1"/>
</dbReference>
<evidence type="ECO:0000313" key="3">
    <source>
        <dbReference type="EMBL" id="SHH85827.1"/>
    </source>
</evidence>
<gene>
    <name evidence="3" type="ORF">SAMN05444281_2355</name>
</gene>
<dbReference type="PROSITE" id="PS50151">
    <property type="entry name" value="UVR"/>
    <property type="match status" value="1"/>
</dbReference>
<accession>A0A1M5WEH6</accession>
<feature type="domain" description="BFN" evidence="2">
    <location>
        <begin position="3"/>
        <end position="136"/>
    </location>
</feature>
<organism evidence="3 4">
    <name type="scientific">Wenyingzhuangia marina</name>
    <dbReference type="NCBI Taxonomy" id="1195760"/>
    <lineage>
        <taxon>Bacteria</taxon>
        <taxon>Pseudomonadati</taxon>
        <taxon>Bacteroidota</taxon>
        <taxon>Flavobacteriia</taxon>
        <taxon>Flavobacteriales</taxon>
        <taxon>Flavobacteriaceae</taxon>
        <taxon>Wenyingzhuangia</taxon>
    </lineage>
</organism>
<feature type="domain" description="UVR" evidence="1">
    <location>
        <begin position="179"/>
        <end position="211"/>
    </location>
</feature>
<dbReference type="PROSITE" id="PS51658">
    <property type="entry name" value="BFN"/>
    <property type="match status" value="1"/>
</dbReference>
<dbReference type="PANTHER" id="PTHR15160">
    <property type="entry name" value="VON HIPPEL-LINDAU PROTEIN"/>
    <property type="match status" value="1"/>
</dbReference>
<dbReference type="PANTHER" id="PTHR15160:SF1">
    <property type="entry name" value="VON HIPPEL-LINDAU DISEASE TUMOR SUPPRESSOR"/>
    <property type="match status" value="1"/>
</dbReference>
<dbReference type="Pfam" id="PF02151">
    <property type="entry name" value="UVR"/>
    <property type="match status" value="1"/>
</dbReference>
<dbReference type="GO" id="GO:0004518">
    <property type="term" value="F:nuclease activity"/>
    <property type="evidence" value="ECO:0007669"/>
    <property type="project" value="InterPro"/>
</dbReference>
<proteinExistence type="predicted"/>
<reference evidence="4" key="1">
    <citation type="submission" date="2016-11" db="EMBL/GenBank/DDBJ databases">
        <authorList>
            <person name="Varghese N."/>
            <person name="Submissions S."/>
        </authorList>
    </citation>
    <scope>NUCLEOTIDE SEQUENCE [LARGE SCALE GENOMIC DNA]</scope>
    <source>
        <strain evidence="4">DSM 100572</strain>
    </source>
</reference>
<dbReference type="InterPro" id="IPR003729">
    <property type="entry name" value="Bi_nuclease_dom"/>
</dbReference>
<dbReference type="Gene3D" id="3.10.690.10">
    <property type="entry name" value="Bifunctional nuclease domain"/>
    <property type="match status" value="1"/>
</dbReference>
<dbReference type="SUPFAM" id="SSF103256">
    <property type="entry name" value="Hypothetical protein TM0160"/>
    <property type="match status" value="1"/>
</dbReference>
<evidence type="ECO:0000259" key="2">
    <source>
        <dbReference type="PROSITE" id="PS51658"/>
    </source>
</evidence>
<keyword evidence="4" id="KW-1185">Reference proteome</keyword>
<evidence type="ECO:0000313" key="4">
    <source>
        <dbReference type="Proteomes" id="UP000184109"/>
    </source>
</evidence>
<dbReference type="RefSeq" id="WP_073121791.1">
    <property type="nucleotide sequence ID" value="NZ_BMEN01000006.1"/>
</dbReference>